<dbReference type="RefSeq" id="WP_379710663.1">
    <property type="nucleotide sequence ID" value="NZ_JBHSCZ010000004.1"/>
</dbReference>
<evidence type="ECO:0000259" key="3">
    <source>
        <dbReference type="Pfam" id="PF14771"/>
    </source>
</evidence>
<feature type="region of interest" description="Disordered" evidence="1">
    <location>
        <begin position="241"/>
        <end position="264"/>
    </location>
</feature>
<reference evidence="5" key="1">
    <citation type="journal article" date="2019" name="Int. J. Syst. Evol. Microbiol.">
        <title>The Global Catalogue of Microorganisms (GCM) 10K type strain sequencing project: providing services to taxonomists for standard genome sequencing and annotation.</title>
        <authorList>
            <consortium name="The Broad Institute Genomics Platform"/>
            <consortium name="The Broad Institute Genome Sequencing Center for Infectious Disease"/>
            <person name="Wu L."/>
            <person name="Ma J."/>
        </authorList>
    </citation>
    <scope>NUCLEOTIDE SEQUENCE [LARGE SCALE GENOMIC DNA]</scope>
    <source>
        <strain evidence="5">CECT 8289</strain>
    </source>
</reference>
<gene>
    <name evidence="4" type="ORF">ACFOWM_12535</name>
</gene>
<feature type="domain" description="DUF4476" evidence="3">
    <location>
        <begin position="292"/>
        <end position="378"/>
    </location>
</feature>
<proteinExistence type="predicted"/>
<comment type="caution">
    <text evidence="4">The sequence shown here is derived from an EMBL/GenBank/DDBJ whole genome shotgun (WGS) entry which is preliminary data.</text>
</comment>
<keyword evidence="5" id="KW-1185">Reference proteome</keyword>
<evidence type="ECO:0000313" key="4">
    <source>
        <dbReference type="EMBL" id="MFC4263714.1"/>
    </source>
</evidence>
<keyword evidence="2" id="KW-0732">Signal</keyword>
<protein>
    <submittedName>
        <fullName evidence="4">DUF4476 domain-containing protein</fullName>
    </submittedName>
</protein>
<organism evidence="4 5">
    <name type="scientific">Ferruginibacter yonginensis</name>
    <dbReference type="NCBI Taxonomy" id="1310416"/>
    <lineage>
        <taxon>Bacteria</taxon>
        <taxon>Pseudomonadati</taxon>
        <taxon>Bacteroidota</taxon>
        <taxon>Chitinophagia</taxon>
        <taxon>Chitinophagales</taxon>
        <taxon>Chitinophagaceae</taxon>
        <taxon>Ferruginibacter</taxon>
    </lineage>
</organism>
<feature type="chain" id="PRO_5046288187" evidence="2">
    <location>
        <begin position="20"/>
        <end position="381"/>
    </location>
</feature>
<dbReference type="EMBL" id="JBHSCZ010000004">
    <property type="protein sequence ID" value="MFC4263714.1"/>
    <property type="molecule type" value="Genomic_DNA"/>
</dbReference>
<dbReference type="Pfam" id="PF14771">
    <property type="entry name" value="DUF4476"/>
    <property type="match status" value="1"/>
</dbReference>
<name>A0ABV8QXL6_9BACT</name>
<evidence type="ECO:0000256" key="2">
    <source>
        <dbReference type="SAM" id="SignalP"/>
    </source>
</evidence>
<dbReference type="InterPro" id="IPR028011">
    <property type="entry name" value="DUF4476"/>
</dbReference>
<dbReference type="Proteomes" id="UP001595907">
    <property type="component" value="Unassembled WGS sequence"/>
</dbReference>
<evidence type="ECO:0000313" key="5">
    <source>
        <dbReference type="Proteomes" id="UP001595907"/>
    </source>
</evidence>
<evidence type="ECO:0000256" key="1">
    <source>
        <dbReference type="SAM" id="MobiDB-lite"/>
    </source>
</evidence>
<accession>A0ABV8QXL6</accession>
<sequence>MKSYLYIALLILIPTIAKAQQHYFVYIQTDNKQPFYIKMNDKLLSSSSSGYIVIPKLSNGNYSLNIGFPKDQWPQQNIALTINGADAGYLLKNFAEKGWGLYNIQTMQITMSGQPSLTPVKTTLDNDDMFANSLSGATNSNLSIKKDVTQVTTTTQVTNKPTQKSFINTIKKLETVNDVDGKTFIYTDENTDTIKIFFPVDVLQSTTNTTKPQYTEPIITSTVAETPKADKRFLDIDLQNPNAKANESVQTPSASLNKATSTQPTQEPIINVDVKSTPVVNINSDCKANANDDDFFKLRKKMAASSNDDDLINAANKYFKSKCFSVAQIKNLSTLFLTDNGKYKFFVASYSHVYDTQNFESLKAELTDSYFIKRFSDMLGK</sequence>
<feature type="signal peptide" evidence="2">
    <location>
        <begin position="1"/>
        <end position="19"/>
    </location>
</feature>